<feature type="region of interest" description="Disordered" evidence="1">
    <location>
        <begin position="1"/>
        <end position="89"/>
    </location>
</feature>
<feature type="region of interest" description="Disordered" evidence="1">
    <location>
        <begin position="165"/>
        <end position="197"/>
    </location>
</feature>
<dbReference type="AlphaFoldDB" id="A0A455BTZ9"/>
<feature type="compositionally biased region" description="Polar residues" evidence="1">
    <location>
        <begin position="265"/>
        <end position="284"/>
    </location>
</feature>
<protein>
    <submittedName>
        <fullName evidence="3">Arginine-glutamic acid dipeptide repeats protein-like isoform X1</fullName>
    </submittedName>
</protein>
<feature type="region of interest" description="Disordered" evidence="1">
    <location>
        <begin position="245"/>
        <end position="343"/>
    </location>
</feature>
<evidence type="ECO:0000256" key="1">
    <source>
        <dbReference type="SAM" id="MobiDB-lite"/>
    </source>
</evidence>
<dbReference type="KEGG" id="pcad:114487248"/>
<dbReference type="Proteomes" id="UP000248484">
    <property type="component" value="Chromosome 11"/>
</dbReference>
<dbReference type="InParanoid" id="A0A455BTZ9"/>
<proteinExistence type="predicted"/>
<feature type="compositionally biased region" description="Low complexity" evidence="1">
    <location>
        <begin position="297"/>
        <end position="306"/>
    </location>
</feature>
<feature type="compositionally biased region" description="Low complexity" evidence="1">
    <location>
        <begin position="314"/>
        <end position="335"/>
    </location>
</feature>
<feature type="compositionally biased region" description="Basic and acidic residues" evidence="1">
    <location>
        <begin position="59"/>
        <end position="70"/>
    </location>
</feature>
<sequence length="343" mass="36108">MPDGSCIPSLQSEDHVLQQKRESEHGATQAGGRQRASEGMCSAAVHPELPPRGGAASAVEEKQRVCRELPDQGIRPESAIPREPPAKPRWAGVLSPTEPCSPKLSVPCVRGNPSTASSSSLSRSSLASSALAEQFWNGPWIALEKVQHLRHPPGRLRELEHHGSLLPGVSPVQPSRVRLQHTPDPSTKSKDCLPPCNNGQKSGLRLLRAHLRRRQATSTSLHVAVVCGPLGLSLASSGNVSPCPLPPLPRGQHPHLPPASWSPRLPTTSATLSQSLTPTVSSPVTAAVTRPQLSSCPHTHPLTPATAPQPPGTPSSDPAPFHSPSPSHAPTSLLPAETPGPLL</sequence>
<keyword evidence="2" id="KW-1185">Reference proteome</keyword>
<name>A0A455BTZ9_PHYMC</name>
<organism evidence="2 3">
    <name type="scientific">Physeter macrocephalus</name>
    <name type="common">Sperm whale</name>
    <name type="synonym">Physeter catodon</name>
    <dbReference type="NCBI Taxonomy" id="9755"/>
    <lineage>
        <taxon>Eukaryota</taxon>
        <taxon>Metazoa</taxon>
        <taxon>Chordata</taxon>
        <taxon>Craniata</taxon>
        <taxon>Vertebrata</taxon>
        <taxon>Euteleostomi</taxon>
        <taxon>Mammalia</taxon>
        <taxon>Eutheria</taxon>
        <taxon>Laurasiatheria</taxon>
        <taxon>Artiodactyla</taxon>
        <taxon>Whippomorpha</taxon>
        <taxon>Cetacea</taxon>
        <taxon>Odontoceti</taxon>
        <taxon>Physeteridae</taxon>
        <taxon>Physeter</taxon>
    </lineage>
</organism>
<dbReference type="GeneID" id="114487248"/>
<evidence type="ECO:0000313" key="3">
    <source>
        <dbReference type="RefSeq" id="XP_028352222.1"/>
    </source>
</evidence>
<gene>
    <name evidence="3" type="primary">LOC114487248</name>
</gene>
<feature type="compositionally biased region" description="Basic and acidic residues" evidence="1">
    <location>
        <begin position="12"/>
        <end position="25"/>
    </location>
</feature>
<evidence type="ECO:0000313" key="2">
    <source>
        <dbReference type="Proteomes" id="UP000248484"/>
    </source>
</evidence>
<dbReference type="RefSeq" id="XP_028352222.1">
    <property type="nucleotide sequence ID" value="XM_028496421.2"/>
</dbReference>
<accession>A0A455BTZ9</accession>
<reference evidence="3" key="1">
    <citation type="submission" date="2025-08" db="UniProtKB">
        <authorList>
            <consortium name="RefSeq"/>
        </authorList>
    </citation>
    <scope>IDENTIFICATION</scope>
    <source>
        <tissue evidence="3">Muscle</tissue>
    </source>
</reference>